<dbReference type="Gene3D" id="3.20.20.80">
    <property type="entry name" value="Glycosidases"/>
    <property type="match status" value="1"/>
</dbReference>
<dbReference type="SUPFAM" id="SSF51445">
    <property type="entry name" value="(Trans)glycosidases"/>
    <property type="match status" value="1"/>
</dbReference>
<evidence type="ECO:0000256" key="2">
    <source>
        <dbReference type="ARBA" id="ARBA00022801"/>
    </source>
</evidence>
<dbReference type="GO" id="GO:0009251">
    <property type="term" value="P:glucan catabolic process"/>
    <property type="evidence" value="ECO:0007669"/>
    <property type="project" value="TreeGrafter"/>
</dbReference>
<name>A0A1Q3AG76_ZYGRO</name>
<dbReference type="Proteomes" id="UP000187013">
    <property type="component" value="Unassembled WGS sequence"/>
</dbReference>
<dbReference type="PANTHER" id="PTHR31297:SF43">
    <property type="entry name" value="GLUCAN 1,3-BETA-GLUCOSIDASE 3"/>
    <property type="match status" value="1"/>
</dbReference>
<keyword evidence="2 5" id="KW-0378">Hydrolase</keyword>
<dbReference type="EMBL" id="BDGX01000045">
    <property type="protein sequence ID" value="GAV54734.1"/>
    <property type="molecule type" value="Genomic_DNA"/>
</dbReference>
<dbReference type="InterPro" id="IPR017853">
    <property type="entry name" value="GH"/>
</dbReference>
<dbReference type="GO" id="GO:0046557">
    <property type="term" value="F:glucan endo-1,6-beta-glucosidase activity"/>
    <property type="evidence" value="ECO:0007669"/>
    <property type="project" value="TreeGrafter"/>
</dbReference>
<feature type="domain" description="Glycoside hydrolase family 5" evidence="6">
    <location>
        <begin position="107"/>
        <end position="373"/>
    </location>
</feature>
<evidence type="ECO:0000259" key="6">
    <source>
        <dbReference type="Pfam" id="PF00150"/>
    </source>
</evidence>
<dbReference type="GO" id="GO:0005576">
    <property type="term" value="C:extracellular region"/>
    <property type="evidence" value="ECO:0007669"/>
    <property type="project" value="TreeGrafter"/>
</dbReference>
<evidence type="ECO:0000256" key="1">
    <source>
        <dbReference type="ARBA" id="ARBA00005641"/>
    </source>
</evidence>
<keyword evidence="4" id="KW-0961">Cell wall biogenesis/degradation</keyword>
<dbReference type="GO" id="GO:0009986">
    <property type="term" value="C:cell surface"/>
    <property type="evidence" value="ECO:0007669"/>
    <property type="project" value="TreeGrafter"/>
</dbReference>
<proteinExistence type="inferred from homology"/>
<gene>
    <name evidence="7" type="ORF">ZYGR_0AS00560</name>
</gene>
<protein>
    <recommendedName>
        <fullName evidence="6">Glycoside hydrolase family 5 domain-containing protein</fullName>
    </recommendedName>
</protein>
<dbReference type="PANTHER" id="PTHR31297">
    <property type="entry name" value="GLUCAN ENDO-1,6-BETA-GLUCOSIDASE B"/>
    <property type="match status" value="1"/>
</dbReference>
<evidence type="ECO:0000313" key="8">
    <source>
        <dbReference type="Proteomes" id="UP000187013"/>
    </source>
</evidence>
<evidence type="ECO:0000313" key="7">
    <source>
        <dbReference type="EMBL" id="GAV54734.1"/>
    </source>
</evidence>
<evidence type="ECO:0000256" key="5">
    <source>
        <dbReference type="RuleBase" id="RU361153"/>
    </source>
</evidence>
<evidence type="ECO:0000256" key="4">
    <source>
        <dbReference type="ARBA" id="ARBA00023316"/>
    </source>
</evidence>
<dbReference type="FunFam" id="3.20.20.80:FF:000100">
    <property type="entry name" value="Glycoside hydrolase superfamily"/>
    <property type="match status" value="1"/>
</dbReference>
<dbReference type="OrthoDB" id="1887033at2759"/>
<dbReference type="Pfam" id="PF00150">
    <property type="entry name" value="Cellulase"/>
    <property type="match status" value="1"/>
</dbReference>
<evidence type="ECO:0000256" key="3">
    <source>
        <dbReference type="ARBA" id="ARBA00023295"/>
    </source>
</evidence>
<dbReference type="AlphaFoldDB" id="A0A1Q3AG76"/>
<reference evidence="7 8" key="1">
    <citation type="submission" date="2016-08" db="EMBL/GenBank/DDBJ databases">
        <title>Draft genome sequence of allopolyploid Zygosaccharomyces rouxii.</title>
        <authorList>
            <person name="Watanabe J."/>
            <person name="Uehara K."/>
            <person name="Mogi Y."/>
            <person name="Tsukioka Y."/>
        </authorList>
    </citation>
    <scope>NUCLEOTIDE SEQUENCE [LARGE SCALE GENOMIC DNA]</scope>
    <source>
        <strain evidence="7 8">NBRC 110957</strain>
    </source>
</reference>
<keyword evidence="3 5" id="KW-0326">Glycosidase</keyword>
<comment type="similarity">
    <text evidence="1 5">Belongs to the glycosyl hydrolase 5 (cellulase A) family.</text>
</comment>
<organism evidence="7 8">
    <name type="scientific">Zygosaccharomyces rouxii</name>
    <dbReference type="NCBI Taxonomy" id="4956"/>
    <lineage>
        <taxon>Eukaryota</taxon>
        <taxon>Fungi</taxon>
        <taxon>Dikarya</taxon>
        <taxon>Ascomycota</taxon>
        <taxon>Saccharomycotina</taxon>
        <taxon>Saccharomycetes</taxon>
        <taxon>Saccharomycetales</taxon>
        <taxon>Saccharomycetaceae</taxon>
        <taxon>Zygosaccharomyces</taxon>
    </lineage>
</organism>
<dbReference type="GO" id="GO:0005737">
    <property type="term" value="C:cytoplasm"/>
    <property type="evidence" value="ECO:0007669"/>
    <property type="project" value="UniProtKB-ARBA"/>
</dbReference>
<sequence>MFDKLKNKLGDAIDRKLPGKGHGNKEIEVTIPDSSQIDKKDIYKYRYNYGVNLGGLFVLENWIYDDLFDKGGDTEYDAVHNQLKASGAEATAQKLHEHYESYVKSIDFGFLVDSGVTALRVPIGYWHVGNGQFVDGLPYSSLKKVYQASKAWEVLKQLISTASDYGIGILVDMHALPGGANADAHSGSTLKNASFFGNGRYVNQVCNEILPFIVKDVCEDNDNVIGLQIVNEAEFDNKASGQKSYYSKAIKAIRAIDDKLPVVISDGWWPQQWADWVQQQGWDTSVIVDAHVYRCFSDSDKQKTAQEIISDLSNTASLPKDQADYMVGEFSCVLDTQTWDKTQGDRGQLVKEYGNAKTSAFSINASWGWFFWTLQFQHGDGGEWGFIPMVNSSSIPRRPGGNRSILSDDQIKSLVQQHTDYWQDKGGDKMQHSRYEDALKSSIADIKAFAEFNNSLVGRWHSWKAQRRQQYIQQNGDSDYMWEWDQGYQRGLDESNHY</sequence>
<dbReference type="GO" id="GO:0071555">
    <property type="term" value="P:cell wall organization"/>
    <property type="evidence" value="ECO:0007669"/>
    <property type="project" value="UniProtKB-KW"/>
</dbReference>
<dbReference type="InterPro" id="IPR050386">
    <property type="entry name" value="Glycosyl_hydrolase_5"/>
</dbReference>
<comment type="caution">
    <text evidence="7">The sequence shown here is derived from an EMBL/GenBank/DDBJ whole genome shotgun (WGS) entry which is preliminary data.</text>
</comment>
<dbReference type="InterPro" id="IPR001547">
    <property type="entry name" value="Glyco_hydro_5"/>
</dbReference>
<accession>A0A1Q3AG76</accession>